<dbReference type="PANTHER" id="PTHR43280">
    <property type="entry name" value="ARAC-FAMILY TRANSCRIPTIONAL REGULATOR"/>
    <property type="match status" value="1"/>
</dbReference>
<keyword evidence="2" id="KW-0238">DNA-binding</keyword>
<dbReference type="InterPro" id="IPR009057">
    <property type="entry name" value="Homeodomain-like_sf"/>
</dbReference>
<dbReference type="OrthoDB" id="2515823at2"/>
<dbReference type="AlphaFoldDB" id="A0A371PJM7"/>
<evidence type="ECO:0000259" key="5">
    <source>
        <dbReference type="PROSITE" id="PS01124"/>
    </source>
</evidence>
<keyword evidence="3" id="KW-0804">Transcription</keyword>
<protein>
    <submittedName>
        <fullName evidence="6">AraC family transcriptional regulator</fullName>
    </submittedName>
</protein>
<dbReference type="GO" id="GO:0003700">
    <property type="term" value="F:DNA-binding transcription factor activity"/>
    <property type="evidence" value="ECO:0007669"/>
    <property type="project" value="InterPro"/>
</dbReference>
<keyword evidence="4" id="KW-1133">Transmembrane helix</keyword>
<keyword evidence="7" id="KW-1185">Reference proteome</keyword>
<feature type="transmembrane region" description="Helical" evidence="4">
    <location>
        <begin position="20"/>
        <end position="43"/>
    </location>
</feature>
<proteinExistence type="predicted"/>
<feature type="domain" description="HTH araC/xylS-type" evidence="5">
    <location>
        <begin position="676"/>
        <end position="774"/>
    </location>
</feature>
<dbReference type="PROSITE" id="PS01124">
    <property type="entry name" value="HTH_ARAC_FAMILY_2"/>
    <property type="match status" value="1"/>
</dbReference>
<dbReference type="PANTHER" id="PTHR43280:SF2">
    <property type="entry name" value="HTH-TYPE TRANSCRIPTIONAL REGULATOR EXSA"/>
    <property type="match status" value="1"/>
</dbReference>
<evidence type="ECO:0000256" key="4">
    <source>
        <dbReference type="SAM" id="Phobius"/>
    </source>
</evidence>
<dbReference type="SMART" id="SM00342">
    <property type="entry name" value="HTH_ARAC"/>
    <property type="match status" value="1"/>
</dbReference>
<dbReference type="SUPFAM" id="SSF46689">
    <property type="entry name" value="Homeodomain-like"/>
    <property type="match status" value="2"/>
</dbReference>
<dbReference type="Proteomes" id="UP000261905">
    <property type="component" value="Unassembled WGS sequence"/>
</dbReference>
<comment type="caution">
    <text evidence="6">The sequence shown here is derived from an EMBL/GenBank/DDBJ whole genome shotgun (WGS) entry which is preliminary data.</text>
</comment>
<dbReference type="InterPro" id="IPR018060">
    <property type="entry name" value="HTH_AraC"/>
</dbReference>
<keyword evidence="4" id="KW-0812">Transmembrane</keyword>
<keyword evidence="1" id="KW-0805">Transcription regulation</keyword>
<name>A0A371PJM7_9BACL</name>
<evidence type="ECO:0000313" key="7">
    <source>
        <dbReference type="Proteomes" id="UP000261905"/>
    </source>
</evidence>
<gene>
    <name evidence="6" type="ORF">DX130_04735</name>
</gene>
<dbReference type="RefSeq" id="WP_116043245.1">
    <property type="nucleotide sequence ID" value="NZ_QUBQ01000001.1"/>
</dbReference>
<evidence type="ECO:0000313" key="6">
    <source>
        <dbReference type="EMBL" id="REK76353.1"/>
    </source>
</evidence>
<keyword evidence="4" id="KW-0472">Membrane</keyword>
<feature type="transmembrane region" description="Helical" evidence="4">
    <location>
        <begin position="310"/>
        <end position="329"/>
    </location>
</feature>
<dbReference type="EMBL" id="QUBQ01000001">
    <property type="protein sequence ID" value="REK76353.1"/>
    <property type="molecule type" value="Genomic_DNA"/>
</dbReference>
<dbReference type="Pfam" id="PF12833">
    <property type="entry name" value="HTH_18"/>
    <property type="match status" value="1"/>
</dbReference>
<dbReference type="GO" id="GO:0043565">
    <property type="term" value="F:sequence-specific DNA binding"/>
    <property type="evidence" value="ECO:0007669"/>
    <property type="project" value="InterPro"/>
</dbReference>
<evidence type="ECO:0000256" key="1">
    <source>
        <dbReference type="ARBA" id="ARBA00023015"/>
    </source>
</evidence>
<dbReference type="Gene3D" id="1.10.10.60">
    <property type="entry name" value="Homeodomain-like"/>
    <property type="match status" value="2"/>
</dbReference>
<organism evidence="6 7">
    <name type="scientific">Paenibacillus paeoniae</name>
    <dbReference type="NCBI Taxonomy" id="2292705"/>
    <lineage>
        <taxon>Bacteria</taxon>
        <taxon>Bacillati</taxon>
        <taxon>Bacillota</taxon>
        <taxon>Bacilli</taxon>
        <taxon>Bacillales</taxon>
        <taxon>Paenibacillaceae</taxon>
        <taxon>Paenibacillus</taxon>
    </lineage>
</organism>
<evidence type="ECO:0000256" key="3">
    <source>
        <dbReference type="ARBA" id="ARBA00023163"/>
    </source>
</evidence>
<accession>A0A371PJM7</accession>
<evidence type="ECO:0000256" key="2">
    <source>
        <dbReference type="ARBA" id="ARBA00023125"/>
    </source>
</evidence>
<sequence>MRNIRHRWSRLGFRSIFYRLIILFVSLSAFIQIALFLSTSISMNYMESQLRSNYDRSLSNLSSTMNNLFDGIYQSNFLLALDPNILKVITTQYAEDDIGKYADYSQAVRSLSRIKASSNYIDNAYIYKRDESIIISDNGTYEPESFYESAYKMEQYPLTFWQDYKSNHHLFTILPPSVVSGSYSNRGESTISVVQSTVGGHYSNNLYVINMKAEAVRNLLQSYMQTPNSLIMVADTEGNLLASTRIIDVSMQSFMNELLLNPETKFDSVHKGENMHIIKYSTNFFFRDVTMVVAVPHTDLTSALTKMKSWNLTITGILFLVSLLLSILFSRRFYSPIRSLVQTLQGPGPKKEKSHSPFNELEFLNTEIKRILTDVDDLNRTLSYSLPIATKHFLAKVLQSNFPYDHDVIDSYLNKLDFRFPNSYFQVSLIQFNFRKPFYDLYSEKFQNEATDTIFRILNALLPQEHPVYILELDAHMFAVLINPASEDECEAYTAYFEQIDSLFRQDEAELRIHIGMGLVHGHYTGMQSSYVEAMKALWQVSPFDSKRIVQYSEYESQEPRYALSRTDEKILANLLAAGKREEFRGQLDSVIVANTDRYMTGTNIKQLFVHLYLIGIQTLKSKNIAEEHEDELDMTQFLLSADVGSTGEMTEHLYRFFDRVLELCESPPSDTFNIKLFRAYLDNHYAEEITLDILADKYNTTPKYMSRLLKKELGTTFHKYLQQLRIDRAKELLTSSSAPIHEIWEQVGFNNRNTFIRTFKNQEGISPTDYRRCHSSSD</sequence>
<reference evidence="6 7" key="1">
    <citation type="submission" date="2018-08" db="EMBL/GenBank/DDBJ databases">
        <title>Paenibacillus sp. M4BSY-1, whole genome shotgun sequence.</title>
        <authorList>
            <person name="Tuo L."/>
        </authorList>
    </citation>
    <scope>NUCLEOTIDE SEQUENCE [LARGE SCALE GENOMIC DNA]</scope>
    <source>
        <strain evidence="6 7">M4BSY-1</strain>
    </source>
</reference>